<evidence type="ECO:0000313" key="2">
    <source>
        <dbReference type="Proteomes" id="UP000255207"/>
    </source>
</evidence>
<comment type="caution">
    <text evidence="1">The sequence shown here is derived from an EMBL/GenBank/DDBJ whole genome shotgun (WGS) entry which is preliminary data.</text>
</comment>
<proteinExistence type="predicted"/>
<sequence length="267" mass="29688">MTEDEWKDHCRKAVTAMKGLTAPFGSAMSYEAPDDLPRLSGTGSVLELLGRRFILTNEHVLLDEKTGSERPNLAYGLAGTDSVFRMDRGFLSAPFPIDCAICPLPEPVWEMTSTAAAIPERLITWAHVPAAREILFFRGYAQENSHFHFEHLLSGSTSYATQAMEEAPAGLDERFFFALHHTPEKAEMLDGVGHLPLPPGFSGSTVWNTRYVECLLAGRPWTPEEARVTGVVCRWRSGDTGIVVLRVEYLRSWLLNAANEMALRGHI</sequence>
<evidence type="ECO:0000313" key="1">
    <source>
        <dbReference type="EMBL" id="RDJ20292.1"/>
    </source>
</evidence>
<accession>A0A370L0A9</accession>
<name>A0A370L0A9_9HYPH</name>
<evidence type="ECO:0008006" key="3">
    <source>
        <dbReference type="Google" id="ProtNLM"/>
    </source>
</evidence>
<organism evidence="1 2">
    <name type="scientific">Bosea caraganae</name>
    <dbReference type="NCBI Taxonomy" id="2763117"/>
    <lineage>
        <taxon>Bacteria</taxon>
        <taxon>Pseudomonadati</taxon>
        <taxon>Pseudomonadota</taxon>
        <taxon>Alphaproteobacteria</taxon>
        <taxon>Hyphomicrobiales</taxon>
        <taxon>Boseaceae</taxon>
        <taxon>Bosea</taxon>
    </lineage>
</organism>
<dbReference type="EMBL" id="QQTP01000020">
    <property type="protein sequence ID" value="RDJ20292.1"/>
    <property type="molecule type" value="Genomic_DNA"/>
</dbReference>
<keyword evidence="2" id="KW-1185">Reference proteome</keyword>
<dbReference type="OrthoDB" id="8264970at2"/>
<dbReference type="AlphaFoldDB" id="A0A370L0A9"/>
<dbReference type="Proteomes" id="UP000255207">
    <property type="component" value="Unassembled WGS sequence"/>
</dbReference>
<gene>
    <name evidence="1" type="ORF">DWE98_25350</name>
</gene>
<dbReference type="RefSeq" id="WP_114832098.1">
    <property type="nucleotide sequence ID" value="NZ_QQTO01000027.1"/>
</dbReference>
<protein>
    <recommendedName>
        <fullName evidence="3">Serine protease</fullName>
    </recommendedName>
</protein>
<reference evidence="2" key="1">
    <citation type="submission" date="2018-07" db="EMBL/GenBank/DDBJ databases">
        <authorList>
            <person name="Safronova V.I."/>
            <person name="Chirak E.R."/>
            <person name="Sazanova A.L."/>
        </authorList>
    </citation>
    <scope>NUCLEOTIDE SEQUENCE [LARGE SCALE GENOMIC DNA]</scope>
    <source>
        <strain evidence="2">RCAM04685</strain>
    </source>
</reference>